<evidence type="ECO:0000313" key="2">
    <source>
        <dbReference type="Proteomes" id="UP000001937"/>
    </source>
</evidence>
<dbReference type="GO" id="GO:0003677">
    <property type="term" value="F:DNA binding"/>
    <property type="evidence" value="ECO:0007669"/>
    <property type="project" value="InterPro"/>
</dbReference>
<gene>
    <name evidence="1" type="ordered locus">Francci3_0655</name>
</gene>
<dbReference type="eggNOG" id="COG1396">
    <property type="taxonomic scope" value="Bacteria"/>
</dbReference>
<evidence type="ECO:0000313" key="1">
    <source>
        <dbReference type="EMBL" id="ABD10039.1"/>
    </source>
</evidence>
<protein>
    <submittedName>
        <fullName evidence="1">Uncharacterized protein</fullName>
    </submittedName>
</protein>
<dbReference type="CDD" id="cd00093">
    <property type="entry name" value="HTH_XRE"/>
    <property type="match status" value="1"/>
</dbReference>
<reference evidence="1 2" key="1">
    <citation type="journal article" date="2007" name="Genome Res.">
        <title>Genome characteristics of facultatively symbiotic Frankia sp. strains reflect host range and host plant biogeography.</title>
        <authorList>
            <person name="Normand P."/>
            <person name="Lapierre P."/>
            <person name="Tisa L.S."/>
            <person name="Gogarten J.P."/>
            <person name="Alloisio N."/>
            <person name="Bagnarol E."/>
            <person name="Bassi C.A."/>
            <person name="Berry A.M."/>
            <person name="Bickhart D.M."/>
            <person name="Choisne N."/>
            <person name="Couloux A."/>
            <person name="Cournoyer B."/>
            <person name="Cruveiller S."/>
            <person name="Daubin V."/>
            <person name="Demange N."/>
            <person name="Francino M.P."/>
            <person name="Goltsman E."/>
            <person name="Huang Y."/>
            <person name="Kopp O.R."/>
            <person name="Labarre L."/>
            <person name="Lapidus A."/>
            <person name="Lavire C."/>
            <person name="Marechal J."/>
            <person name="Martinez M."/>
            <person name="Mastronunzio J.E."/>
            <person name="Mullin B.C."/>
            <person name="Niemann J."/>
            <person name="Pujic P."/>
            <person name="Rawnsley T."/>
            <person name="Rouy Z."/>
            <person name="Schenowitz C."/>
            <person name="Sellstedt A."/>
            <person name="Tavares F."/>
            <person name="Tomkins J.P."/>
            <person name="Vallenet D."/>
            <person name="Valverde C."/>
            <person name="Wall L.G."/>
            <person name="Wang Y."/>
            <person name="Medigue C."/>
            <person name="Benson D.R."/>
        </authorList>
    </citation>
    <scope>NUCLEOTIDE SEQUENCE [LARGE SCALE GENOMIC DNA]</scope>
    <source>
        <strain evidence="2">DSM 45818 / CECT 9043 / CcI3</strain>
    </source>
</reference>
<dbReference type="PhylomeDB" id="Q2JFA3"/>
<dbReference type="InterPro" id="IPR001387">
    <property type="entry name" value="Cro/C1-type_HTH"/>
</dbReference>
<accession>Q2JFA3</accession>
<sequence length="181" mass="19436">MAVTVARIRAEALRLRELGWSYRRIARRLQARHHLSALVAFRLAHGWTQEEAARRWNERWPGSGPAKTGKTFSYWESWPAKGSRAPSTQVLSRLAELYLCRPGDLLDGRDYGELDEGFEGGAGPAASVGCTCAAGGTEEDGCAGLRSLADGLSSPAACEVPSAQALDAWLANLLAGWVPAA</sequence>
<dbReference type="HOGENOM" id="CLU_1486994_0_0_11"/>
<dbReference type="Gene3D" id="1.10.260.40">
    <property type="entry name" value="lambda repressor-like DNA-binding domains"/>
    <property type="match status" value="1"/>
</dbReference>
<dbReference type="InterPro" id="IPR010982">
    <property type="entry name" value="Lambda_DNA-bd_dom_sf"/>
</dbReference>
<organism evidence="1 2">
    <name type="scientific">Frankia casuarinae (strain DSM 45818 / CECT 9043 / HFP020203 / CcI3)</name>
    <dbReference type="NCBI Taxonomy" id="106370"/>
    <lineage>
        <taxon>Bacteria</taxon>
        <taxon>Bacillati</taxon>
        <taxon>Actinomycetota</taxon>
        <taxon>Actinomycetes</taxon>
        <taxon>Frankiales</taxon>
        <taxon>Frankiaceae</taxon>
        <taxon>Frankia</taxon>
    </lineage>
</organism>
<proteinExistence type="predicted"/>
<keyword evidence="2" id="KW-1185">Reference proteome</keyword>
<dbReference type="STRING" id="106370.Francci3_0655"/>
<dbReference type="RefSeq" id="WP_011435108.1">
    <property type="nucleotide sequence ID" value="NC_007777.1"/>
</dbReference>
<name>Q2JFA3_FRACC</name>
<dbReference type="EMBL" id="CP000249">
    <property type="protein sequence ID" value="ABD10039.1"/>
    <property type="molecule type" value="Genomic_DNA"/>
</dbReference>
<dbReference type="AlphaFoldDB" id="Q2JFA3"/>
<dbReference type="KEGG" id="fra:Francci3_0655"/>
<dbReference type="Proteomes" id="UP000001937">
    <property type="component" value="Chromosome"/>
</dbReference>